<dbReference type="InParanoid" id="B8M1G3"/>
<keyword evidence="9" id="KW-1185">Reference proteome</keyword>
<feature type="region of interest" description="Disordered" evidence="6">
    <location>
        <begin position="1"/>
        <end position="37"/>
    </location>
</feature>
<evidence type="ECO:0000313" key="9">
    <source>
        <dbReference type="Proteomes" id="UP000001745"/>
    </source>
</evidence>
<sequence>MSPNIEPVSVETWDTKPHNGSSDNNIRPVGSTATGSVMPDSHSIKKTIGPITMISVCFNICNSWAGITSSTQIALIQGGPVTLVFGIIFAAVLYMAIALSMGELASVYPTAGGQYHFASVLAPKRGNREISYICGVLTMFSWVAIGSSVSMASSQQILPLAEYYNPGYVAKDWHYFLVYQAFLLVVLVYNMVALKKLPVTHNIGFFVTLSLFLISLIFYTVRASPKATSEFVWNTFLNLTGWPDGVCFFAAQLTTCFCFAGLDGALHLAEDAPNPRTAVPRATVTTVLIGFTTAFSIAICILYSISDFESLLTIDGYVPFEIMRQAFRSNNMAVGILIASCFLSFFILNAVVETSSRIAWALAKDNALLMSSKLELVHPGLEIPTWSLIFSWFFIALTGVVFVISSTAFNAVLASLIVLQLLSFSIPCALLLYQRRSEEYLPADRLFRLPHWLGFTVNAYVVGISLMLTVFFVLPTFLPVTASTMNYTVVILAIVALLSTINWFLHAGRAYQGPRIEYNY</sequence>
<dbReference type="STRING" id="441959.B8M1G3"/>
<dbReference type="Proteomes" id="UP000001745">
    <property type="component" value="Unassembled WGS sequence"/>
</dbReference>
<feature type="transmembrane region" description="Helical" evidence="7">
    <location>
        <begin position="203"/>
        <end position="221"/>
    </location>
</feature>
<dbReference type="PROSITE" id="PS00218">
    <property type="entry name" value="AMINO_ACID_PERMEASE_1"/>
    <property type="match status" value="1"/>
</dbReference>
<keyword evidence="4 7" id="KW-1133">Transmembrane helix</keyword>
<feature type="transmembrane region" description="Helical" evidence="7">
    <location>
        <begin position="130"/>
        <end position="153"/>
    </location>
</feature>
<feature type="transmembrane region" description="Helical" evidence="7">
    <location>
        <begin position="453"/>
        <end position="478"/>
    </location>
</feature>
<dbReference type="HOGENOM" id="CLU_004495_2_4_1"/>
<feature type="transmembrane region" description="Helical" evidence="7">
    <location>
        <begin position="484"/>
        <end position="505"/>
    </location>
</feature>
<evidence type="ECO:0000256" key="1">
    <source>
        <dbReference type="ARBA" id="ARBA00004141"/>
    </source>
</evidence>
<keyword evidence="2" id="KW-0813">Transport</keyword>
<evidence type="ECO:0000256" key="4">
    <source>
        <dbReference type="ARBA" id="ARBA00022989"/>
    </source>
</evidence>
<name>B8M1G3_TALSN</name>
<feature type="transmembrane region" description="Helical" evidence="7">
    <location>
        <begin position="411"/>
        <end position="433"/>
    </location>
</feature>
<dbReference type="InterPro" id="IPR002293">
    <property type="entry name" value="AA/rel_permease1"/>
</dbReference>
<evidence type="ECO:0000313" key="8">
    <source>
        <dbReference type="EMBL" id="EED21859.1"/>
    </source>
</evidence>
<dbReference type="GO" id="GO:0016020">
    <property type="term" value="C:membrane"/>
    <property type="evidence" value="ECO:0007669"/>
    <property type="project" value="UniProtKB-SubCell"/>
</dbReference>
<evidence type="ECO:0000256" key="3">
    <source>
        <dbReference type="ARBA" id="ARBA00022692"/>
    </source>
</evidence>
<dbReference type="VEuPathDB" id="FungiDB:TSTA_090990"/>
<protein>
    <submittedName>
        <fullName evidence="8">Choline transport protein, putative</fullName>
    </submittedName>
</protein>
<feature type="transmembrane region" description="Helical" evidence="7">
    <location>
        <begin position="383"/>
        <end position="405"/>
    </location>
</feature>
<keyword evidence="3 7" id="KW-0812">Transmembrane</keyword>
<dbReference type="Pfam" id="PF13520">
    <property type="entry name" value="AA_permease_2"/>
    <property type="match status" value="1"/>
</dbReference>
<dbReference type="Gene3D" id="1.20.1740.10">
    <property type="entry name" value="Amino acid/polyamine transporter I"/>
    <property type="match status" value="1"/>
</dbReference>
<feature type="transmembrane region" description="Helical" evidence="7">
    <location>
        <begin position="282"/>
        <end position="305"/>
    </location>
</feature>
<dbReference type="eggNOG" id="KOG1289">
    <property type="taxonomic scope" value="Eukaryota"/>
</dbReference>
<dbReference type="GO" id="GO:0006865">
    <property type="term" value="P:amino acid transport"/>
    <property type="evidence" value="ECO:0007669"/>
    <property type="project" value="InterPro"/>
</dbReference>
<organism evidence="8 9">
    <name type="scientific">Talaromyces stipitatus (strain ATCC 10500 / CBS 375.48 / QM 6759 / NRRL 1006)</name>
    <name type="common">Penicillium stipitatum</name>
    <dbReference type="NCBI Taxonomy" id="441959"/>
    <lineage>
        <taxon>Eukaryota</taxon>
        <taxon>Fungi</taxon>
        <taxon>Dikarya</taxon>
        <taxon>Ascomycota</taxon>
        <taxon>Pezizomycotina</taxon>
        <taxon>Eurotiomycetes</taxon>
        <taxon>Eurotiomycetidae</taxon>
        <taxon>Eurotiales</taxon>
        <taxon>Trichocomaceae</taxon>
        <taxon>Talaromyces</taxon>
        <taxon>Talaromyces sect. Talaromyces</taxon>
    </lineage>
</organism>
<proteinExistence type="predicted"/>
<accession>B8M1G3</accession>
<dbReference type="OrthoDB" id="4227284at2759"/>
<feature type="transmembrane region" description="Helical" evidence="7">
    <location>
        <begin position="332"/>
        <end position="352"/>
    </location>
</feature>
<dbReference type="PIRSF" id="PIRSF006060">
    <property type="entry name" value="AA_transporter"/>
    <property type="match status" value="1"/>
</dbReference>
<reference evidence="9" key="1">
    <citation type="journal article" date="2015" name="Genome Announc.">
        <title>Genome sequence of the AIDS-associated pathogen Penicillium marneffei (ATCC18224) and its near taxonomic relative Talaromyces stipitatus (ATCC10500).</title>
        <authorList>
            <person name="Nierman W.C."/>
            <person name="Fedorova-Abrams N.D."/>
            <person name="Andrianopoulos A."/>
        </authorList>
    </citation>
    <scope>NUCLEOTIDE SEQUENCE [LARGE SCALE GENOMIC DNA]</scope>
    <source>
        <strain evidence="9">ATCC 10500 / CBS 375.48 / QM 6759 / NRRL 1006</strain>
    </source>
</reference>
<feature type="compositionally biased region" description="Polar residues" evidence="6">
    <location>
        <begin position="18"/>
        <end position="35"/>
    </location>
</feature>
<dbReference type="PhylomeDB" id="B8M1G3"/>
<evidence type="ECO:0000256" key="6">
    <source>
        <dbReference type="SAM" id="MobiDB-lite"/>
    </source>
</evidence>
<evidence type="ECO:0000256" key="7">
    <source>
        <dbReference type="SAM" id="Phobius"/>
    </source>
</evidence>
<dbReference type="PANTHER" id="PTHR45649:SF24">
    <property type="entry name" value="TRANSPORT PROTEIN, PUTATIVE (AFU_ORTHOLOGUE AFUA_2G15150)-RELATED"/>
    <property type="match status" value="1"/>
</dbReference>
<comment type="subcellular location">
    <subcellularLocation>
        <location evidence="1">Membrane</location>
        <topology evidence="1">Multi-pass membrane protein</topology>
    </subcellularLocation>
</comment>
<dbReference type="RefSeq" id="XP_002478822.1">
    <property type="nucleotide sequence ID" value="XM_002478777.1"/>
</dbReference>
<evidence type="ECO:0000256" key="2">
    <source>
        <dbReference type="ARBA" id="ARBA00022448"/>
    </source>
</evidence>
<gene>
    <name evidence="8" type="ORF">TSTA_090990</name>
</gene>
<keyword evidence="5 7" id="KW-0472">Membrane</keyword>
<dbReference type="GeneID" id="8101589"/>
<feature type="transmembrane region" description="Helical" evidence="7">
    <location>
        <begin position="241"/>
        <end position="262"/>
    </location>
</feature>
<dbReference type="GO" id="GO:0022857">
    <property type="term" value="F:transmembrane transporter activity"/>
    <property type="evidence" value="ECO:0007669"/>
    <property type="project" value="InterPro"/>
</dbReference>
<dbReference type="PANTHER" id="PTHR45649">
    <property type="entry name" value="AMINO-ACID PERMEASE BAT1"/>
    <property type="match status" value="1"/>
</dbReference>
<dbReference type="EMBL" id="EQ962653">
    <property type="protein sequence ID" value="EED21859.1"/>
    <property type="molecule type" value="Genomic_DNA"/>
</dbReference>
<dbReference type="AlphaFoldDB" id="B8M1G3"/>
<feature type="transmembrane region" description="Helical" evidence="7">
    <location>
        <begin position="173"/>
        <end position="191"/>
    </location>
</feature>
<feature type="transmembrane region" description="Helical" evidence="7">
    <location>
        <begin position="73"/>
        <end position="97"/>
    </location>
</feature>
<evidence type="ECO:0000256" key="5">
    <source>
        <dbReference type="ARBA" id="ARBA00023136"/>
    </source>
</evidence>
<dbReference type="InterPro" id="IPR004840">
    <property type="entry name" value="Amino_acid_permease_CS"/>
</dbReference>
<dbReference type="OMA" id="TNFSWIA"/>